<gene>
    <name evidence="1" type="ORF">K788_0009101</name>
</gene>
<accession>A0A0P0RLY5</accession>
<protein>
    <submittedName>
        <fullName evidence="1">Uncharacterized protein</fullName>
    </submittedName>
</protein>
<keyword evidence="1" id="KW-0614">Plasmid</keyword>
<evidence type="ECO:0000313" key="2">
    <source>
        <dbReference type="Proteomes" id="UP000019146"/>
    </source>
</evidence>
<name>A0A0P0RLY5_9BURK</name>
<dbReference type="KEGG" id="bcai:K788_0009101"/>
<dbReference type="EMBL" id="CP012748">
    <property type="protein sequence ID" value="ALL69867.1"/>
    <property type="molecule type" value="Genomic_DNA"/>
</dbReference>
<organism evidence="1 2">
    <name type="scientific">Paraburkholderia caribensis MBA4</name>
    <dbReference type="NCBI Taxonomy" id="1323664"/>
    <lineage>
        <taxon>Bacteria</taxon>
        <taxon>Pseudomonadati</taxon>
        <taxon>Pseudomonadota</taxon>
        <taxon>Betaproteobacteria</taxon>
        <taxon>Burkholderiales</taxon>
        <taxon>Burkholderiaceae</taxon>
        <taxon>Paraburkholderia</taxon>
    </lineage>
</organism>
<evidence type="ECO:0000313" key="1">
    <source>
        <dbReference type="EMBL" id="ALL69867.1"/>
    </source>
</evidence>
<dbReference type="AlphaFoldDB" id="A0A0P0RLY5"/>
<geneLocation type="plasmid" evidence="2"/>
<reference evidence="1 2" key="1">
    <citation type="journal article" date="2014" name="Genome Announc.">
        <title>Draft Genome Sequence of the Haloacid-Degrading Burkholderia caribensis Strain MBA4.</title>
        <authorList>
            <person name="Pan Y."/>
            <person name="Kong K.F."/>
            <person name="Tsang J.S."/>
        </authorList>
    </citation>
    <scope>NUCLEOTIDE SEQUENCE [LARGE SCALE GENOMIC DNA]</scope>
    <source>
        <strain evidence="1 2">MBA4</strain>
        <plasmid evidence="2">Plasmid</plasmid>
    </source>
</reference>
<dbReference type="Proteomes" id="UP000019146">
    <property type="component" value="Plasmid unnamed"/>
</dbReference>
<proteinExistence type="predicted"/>
<sequence>MGVWFGFGCVCALVSVFAFLRWHPRWAFDFALASALGV</sequence>